<dbReference type="EMBL" id="JACIBY010000003">
    <property type="protein sequence ID" value="MBB3837637.1"/>
    <property type="molecule type" value="Genomic_DNA"/>
</dbReference>
<feature type="binding site" evidence="6">
    <location>
        <position position="65"/>
    </location>
    <ligand>
        <name>a divalent metal cation</name>
        <dbReference type="ChEBI" id="CHEBI:60240"/>
        <label>1</label>
    </ligand>
</feature>
<dbReference type="AlphaFoldDB" id="A0A7W5ZHZ3"/>
<evidence type="ECO:0000256" key="2">
    <source>
        <dbReference type="ARBA" id="ARBA00011643"/>
    </source>
</evidence>
<evidence type="ECO:0000256" key="1">
    <source>
        <dbReference type="ARBA" id="ARBA00006964"/>
    </source>
</evidence>
<dbReference type="RefSeq" id="WP_183972349.1">
    <property type="nucleotide sequence ID" value="NZ_JACIBY010000003.1"/>
</dbReference>
<evidence type="ECO:0000256" key="4">
    <source>
        <dbReference type="ARBA" id="ARBA00022723"/>
    </source>
</evidence>
<dbReference type="Pfam" id="PF01784">
    <property type="entry name" value="DUF34_NIF3"/>
    <property type="match status" value="1"/>
</dbReference>
<dbReference type="NCBIfam" id="TIGR00486">
    <property type="entry name" value="YbgI_SA1388"/>
    <property type="match status" value="1"/>
</dbReference>
<dbReference type="InterPro" id="IPR036069">
    <property type="entry name" value="DUF34/NIF3_sf"/>
</dbReference>
<accession>A0A7W5ZHZ3</accession>
<sequence length="366" mass="40469">MTKIKDITHFLETIAPLSYQESYDNAGLIVGDSTASVTNVLVSLDCTEAVVDEAIAKNCNLIVAHHPIVFKGLKKFNGRNYVERTVIKAIKNDVAIYATHTNLDHVVGGVNFMIAERLGLQNVRVLAPKKDLLMKLVFFVPVENAQSVVDALHNVGVGQIGNYDHCSFSVNGTGTFRPNEAATPFIGNANEIEHVNESRVEVIFPAYLEATVMQTLNETHPYEEVAHYLTLLQNTNQEVGAGAIGLLSEGIAATDFFAYLKQKMQLNVIRHTATCSPIIQKVAVCGGAGGFLLNDAVRQQADVFITSDYKYHEFFDADGRILICDIGHYESEVFTKELLQRYLSKKFINFATILSETITNPVNYYV</sequence>
<reference evidence="7 8" key="1">
    <citation type="submission" date="2020-08" db="EMBL/GenBank/DDBJ databases">
        <title>Genomic Encyclopedia of Type Strains, Phase IV (KMG-IV): sequencing the most valuable type-strain genomes for metagenomic binning, comparative biology and taxonomic classification.</title>
        <authorList>
            <person name="Goeker M."/>
        </authorList>
    </citation>
    <scope>NUCLEOTIDE SEQUENCE [LARGE SCALE GENOMIC DNA]</scope>
    <source>
        <strain evidence="7 8">DSM 17976</strain>
    </source>
</reference>
<dbReference type="GO" id="GO:0005737">
    <property type="term" value="C:cytoplasm"/>
    <property type="evidence" value="ECO:0007669"/>
    <property type="project" value="TreeGrafter"/>
</dbReference>
<dbReference type="PANTHER" id="PTHR13799">
    <property type="entry name" value="NGG1 INTERACTING FACTOR 3"/>
    <property type="match status" value="1"/>
</dbReference>
<feature type="binding site" evidence="6">
    <location>
        <position position="332"/>
    </location>
    <ligand>
        <name>a divalent metal cation</name>
        <dbReference type="ChEBI" id="CHEBI:60240"/>
        <label>1</label>
    </ligand>
</feature>
<comment type="subunit">
    <text evidence="2">Homohexamer.</text>
</comment>
<feature type="binding site" evidence="6">
    <location>
        <position position="104"/>
    </location>
    <ligand>
        <name>a divalent metal cation</name>
        <dbReference type="ChEBI" id="CHEBI:60240"/>
        <label>1</label>
    </ligand>
</feature>
<dbReference type="SUPFAM" id="SSF102705">
    <property type="entry name" value="NIF3 (NGG1p interacting factor 3)-like"/>
    <property type="match status" value="1"/>
</dbReference>
<keyword evidence="4 5" id="KW-0479">Metal-binding</keyword>
<evidence type="ECO:0000256" key="5">
    <source>
        <dbReference type="PIRNR" id="PIRNR037489"/>
    </source>
</evidence>
<dbReference type="PANTHER" id="PTHR13799:SF14">
    <property type="entry name" value="GTP CYCLOHYDROLASE 1 TYPE 2 HOMOLOG"/>
    <property type="match status" value="1"/>
</dbReference>
<keyword evidence="8" id="KW-1185">Reference proteome</keyword>
<protein>
    <recommendedName>
        <fullName evidence="3 5">GTP cyclohydrolase 1 type 2 homolog</fullName>
    </recommendedName>
</protein>
<evidence type="ECO:0000313" key="7">
    <source>
        <dbReference type="EMBL" id="MBB3837637.1"/>
    </source>
</evidence>
<dbReference type="InterPro" id="IPR002678">
    <property type="entry name" value="DUF34/NIF3"/>
</dbReference>
<dbReference type="FunFam" id="3.40.1390.30:FF:000001">
    <property type="entry name" value="GTP cyclohydrolase 1 type 2"/>
    <property type="match status" value="1"/>
</dbReference>
<dbReference type="Gene3D" id="3.30.70.120">
    <property type="match status" value="1"/>
</dbReference>
<name>A0A7W5ZHZ3_9BACT</name>
<proteinExistence type="inferred from homology"/>
<feature type="binding site" evidence="6">
    <location>
        <position position="328"/>
    </location>
    <ligand>
        <name>a divalent metal cation</name>
        <dbReference type="ChEBI" id="CHEBI:60240"/>
        <label>1</label>
    </ligand>
</feature>
<dbReference type="Proteomes" id="UP000541352">
    <property type="component" value="Unassembled WGS sequence"/>
</dbReference>
<evidence type="ECO:0000256" key="3">
    <source>
        <dbReference type="ARBA" id="ARBA00022112"/>
    </source>
</evidence>
<dbReference type="InterPro" id="IPR015867">
    <property type="entry name" value="N-reg_PII/ATP_PRibTrfase_C"/>
</dbReference>
<gene>
    <name evidence="7" type="ORF">FHS57_001634</name>
</gene>
<evidence type="ECO:0000313" key="8">
    <source>
        <dbReference type="Proteomes" id="UP000541352"/>
    </source>
</evidence>
<evidence type="ECO:0000256" key="6">
    <source>
        <dbReference type="PIRSR" id="PIRSR602678-1"/>
    </source>
</evidence>
<dbReference type="GO" id="GO:0046872">
    <property type="term" value="F:metal ion binding"/>
    <property type="evidence" value="ECO:0007669"/>
    <property type="project" value="UniProtKB-UniRule"/>
</dbReference>
<dbReference type="InterPro" id="IPR017221">
    <property type="entry name" value="DUF34/NIF3_bac"/>
</dbReference>
<dbReference type="PIRSF" id="PIRSF037489">
    <property type="entry name" value="UCP037489_NIF3_YqfO"/>
    <property type="match status" value="1"/>
</dbReference>
<comment type="similarity">
    <text evidence="1 5">Belongs to the GTP cyclohydrolase I type 2/NIF3 family.</text>
</comment>
<organism evidence="7 8">
    <name type="scientific">Runella defluvii</name>
    <dbReference type="NCBI Taxonomy" id="370973"/>
    <lineage>
        <taxon>Bacteria</taxon>
        <taxon>Pseudomonadati</taxon>
        <taxon>Bacteroidota</taxon>
        <taxon>Cytophagia</taxon>
        <taxon>Cytophagales</taxon>
        <taxon>Spirosomataceae</taxon>
        <taxon>Runella</taxon>
    </lineage>
</organism>
<feature type="binding site" evidence="6">
    <location>
        <position position="66"/>
    </location>
    <ligand>
        <name>a divalent metal cation</name>
        <dbReference type="ChEBI" id="CHEBI:60240"/>
        <label>1</label>
    </ligand>
</feature>
<dbReference type="Gene3D" id="3.40.1390.30">
    <property type="entry name" value="NIF3 (NGG1p interacting factor 3)-like"/>
    <property type="match status" value="1"/>
</dbReference>
<comment type="caution">
    <text evidence="7">The sequence shown here is derived from an EMBL/GenBank/DDBJ whole genome shotgun (WGS) entry which is preliminary data.</text>
</comment>